<dbReference type="Proteomes" id="UP000269708">
    <property type="component" value="Unassembled WGS sequence"/>
</dbReference>
<proteinExistence type="predicted"/>
<dbReference type="RefSeq" id="WP_123769364.1">
    <property type="nucleotide sequence ID" value="NZ_RKQN01000001.1"/>
</dbReference>
<dbReference type="EMBL" id="RKQN01000001">
    <property type="protein sequence ID" value="RPE81845.1"/>
    <property type="molecule type" value="Genomic_DNA"/>
</dbReference>
<sequence>MSIKPTPTRHGAWRVIDGQLVDESQALQTTIDDPAPPSQDRRAATEPSLGNQAGPAESPSPRRKARFKAD</sequence>
<evidence type="ECO:0000313" key="3">
    <source>
        <dbReference type="Proteomes" id="UP000269708"/>
    </source>
</evidence>
<dbReference type="AlphaFoldDB" id="A0A3N4VK79"/>
<comment type="caution">
    <text evidence="2">The sequence shown here is derived from an EMBL/GenBank/DDBJ whole genome shotgun (WGS) entry which is preliminary data.</text>
</comment>
<feature type="region of interest" description="Disordered" evidence="1">
    <location>
        <begin position="24"/>
        <end position="70"/>
    </location>
</feature>
<protein>
    <submittedName>
        <fullName evidence="2">Uncharacterized protein</fullName>
    </submittedName>
</protein>
<organism evidence="2 3">
    <name type="scientific">Vulcaniibacterium tengchongense</name>
    <dbReference type="NCBI Taxonomy" id="1273429"/>
    <lineage>
        <taxon>Bacteria</taxon>
        <taxon>Pseudomonadati</taxon>
        <taxon>Pseudomonadota</taxon>
        <taxon>Gammaproteobacteria</taxon>
        <taxon>Lysobacterales</taxon>
        <taxon>Lysobacteraceae</taxon>
        <taxon>Vulcaniibacterium</taxon>
    </lineage>
</organism>
<keyword evidence="3" id="KW-1185">Reference proteome</keyword>
<accession>A0A3N4VK79</accession>
<gene>
    <name evidence="2" type="ORF">EDC50_1047</name>
</gene>
<reference evidence="2 3" key="1">
    <citation type="submission" date="2018-11" db="EMBL/GenBank/DDBJ databases">
        <title>Genomic Encyclopedia of Type Strains, Phase IV (KMG-IV): sequencing the most valuable type-strain genomes for metagenomic binning, comparative biology and taxonomic classification.</title>
        <authorList>
            <person name="Goeker M."/>
        </authorList>
    </citation>
    <scope>NUCLEOTIDE SEQUENCE [LARGE SCALE GENOMIC DNA]</scope>
    <source>
        <strain evidence="2 3">DSM 25623</strain>
    </source>
</reference>
<evidence type="ECO:0000256" key="1">
    <source>
        <dbReference type="SAM" id="MobiDB-lite"/>
    </source>
</evidence>
<evidence type="ECO:0000313" key="2">
    <source>
        <dbReference type="EMBL" id="RPE81845.1"/>
    </source>
</evidence>
<feature type="compositionally biased region" description="Basic residues" evidence="1">
    <location>
        <begin position="61"/>
        <end position="70"/>
    </location>
</feature>
<name>A0A3N4VK79_9GAMM</name>